<dbReference type="PROSITE" id="PS51257">
    <property type="entry name" value="PROKAR_LIPOPROTEIN"/>
    <property type="match status" value="1"/>
</dbReference>
<evidence type="ECO:0000313" key="2">
    <source>
        <dbReference type="EMBL" id="MFD1062900.1"/>
    </source>
</evidence>
<evidence type="ECO:0000256" key="1">
    <source>
        <dbReference type="SAM" id="Coils"/>
    </source>
</evidence>
<dbReference type="EMBL" id="JBHTJL010000009">
    <property type="protein sequence ID" value="MFD1062900.1"/>
    <property type="molecule type" value="Genomic_DNA"/>
</dbReference>
<sequence length="168" mass="19490">MKNIFKILSLALIMVSCGSKQNVITNSGEVYSVKGNSFYQGDTEVTSQLSDSQKQNIKSVLDNRLEAEKERAERIEELEKRMNALKDQLKELEKTKDNIENKEREISRAREDYIKTRLNLLAKENELDKLENGGSLTLEKRKELEAEIMKLKKRADEDKRKLDSLNRL</sequence>
<reference evidence="3" key="1">
    <citation type="journal article" date="2019" name="Int. J. Syst. Evol. Microbiol.">
        <title>The Global Catalogue of Microorganisms (GCM) 10K type strain sequencing project: providing services to taxonomists for standard genome sequencing and annotation.</title>
        <authorList>
            <consortium name="The Broad Institute Genomics Platform"/>
            <consortium name="The Broad Institute Genome Sequencing Center for Infectious Disease"/>
            <person name="Wu L."/>
            <person name="Ma J."/>
        </authorList>
    </citation>
    <scope>NUCLEOTIDE SEQUENCE [LARGE SCALE GENOMIC DNA]</scope>
    <source>
        <strain evidence="3">CCUG 62215</strain>
    </source>
</reference>
<proteinExistence type="predicted"/>
<dbReference type="Proteomes" id="UP001597013">
    <property type="component" value="Unassembled WGS sequence"/>
</dbReference>
<accession>A0ABW3N8X6</accession>
<feature type="coiled-coil region" evidence="1">
    <location>
        <begin position="58"/>
        <end position="168"/>
    </location>
</feature>
<organism evidence="2 3">
    <name type="scientific">Winogradskyella litorisediminis</name>
    <dbReference type="NCBI Taxonomy" id="1156618"/>
    <lineage>
        <taxon>Bacteria</taxon>
        <taxon>Pseudomonadati</taxon>
        <taxon>Bacteroidota</taxon>
        <taxon>Flavobacteriia</taxon>
        <taxon>Flavobacteriales</taxon>
        <taxon>Flavobacteriaceae</taxon>
        <taxon>Winogradskyella</taxon>
    </lineage>
</organism>
<protein>
    <recommendedName>
        <fullName evidence="4">Lipoprotein</fullName>
    </recommendedName>
</protein>
<evidence type="ECO:0008006" key="4">
    <source>
        <dbReference type="Google" id="ProtNLM"/>
    </source>
</evidence>
<keyword evidence="1" id="KW-0175">Coiled coil</keyword>
<comment type="caution">
    <text evidence="2">The sequence shown here is derived from an EMBL/GenBank/DDBJ whole genome shotgun (WGS) entry which is preliminary data.</text>
</comment>
<name>A0ABW3N8X6_9FLAO</name>
<keyword evidence="3" id="KW-1185">Reference proteome</keyword>
<gene>
    <name evidence="2" type="ORF">ACFQ1Q_06545</name>
</gene>
<evidence type="ECO:0000313" key="3">
    <source>
        <dbReference type="Proteomes" id="UP001597013"/>
    </source>
</evidence>
<dbReference type="RefSeq" id="WP_386129171.1">
    <property type="nucleotide sequence ID" value="NZ_JBHTJL010000009.1"/>
</dbReference>